<dbReference type="EMBL" id="VYKK01000015">
    <property type="protein sequence ID" value="KAA9004180.1"/>
    <property type="molecule type" value="Genomic_DNA"/>
</dbReference>
<gene>
    <name evidence="4" type="ORF">F4V43_12355</name>
</gene>
<name>A0A5J5G8N1_9BACL</name>
<evidence type="ECO:0000313" key="4">
    <source>
        <dbReference type="EMBL" id="KAA9004180.1"/>
    </source>
</evidence>
<dbReference type="Pfam" id="PF13208">
    <property type="entry name" value="TerB_N"/>
    <property type="match status" value="1"/>
</dbReference>
<accession>A0A5J5G8N1</accession>
<reference evidence="4 5" key="1">
    <citation type="submission" date="2019-09" db="EMBL/GenBank/DDBJ databases">
        <title>Bacillus ochoae sp. nov., Paenibacillus whitsoniae sp. nov., Paenibacillus spiritus sp. nov. Isolated from the Mars Exploration Rover during spacecraft assembly.</title>
        <authorList>
            <person name="Seuylemezian A."/>
            <person name="Vaishampayan P."/>
        </authorList>
    </citation>
    <scope>NUCLEOTIDE SEQUENCE [LARGE SCALE GENOMIC DNA]</scope>
    <source>
        <strain evidence="4 5">MER_111</strain>
    </source>
</reference>
<dbReference type="Pfam" id="PF15615">
    <property type="entry name" value="TerB_C"/>
    <property type="match status" value="1"/>
</dbReference>
<feature type="compositionally biased region" description="Low complexity" evidence="1">
    <location>
        <begin position="467"/>
        <end position="483"/>
    </location>
</feature>
<keyword evidence="5" id="KW-1185">Reference proteome</keyword>
<dbReference type="Proteomes" id="UP000367750">
    <property type="component" value="Unassembled WGS sequence"/>
</dbReference>
<evidence type="ECO:0000313" key="5">
    <source>
        <dbReference type="Proteomes" id="UP000367750"/>
    </source>
</evidence>
<feature type="compositionally biased region" description="Basic and acidic residues" evidence="1">
    <location>
        <begin position="29"/>
        <end position="40"/>
    </location>
</feature>
<evidence type="ECO:0000256" key="1">
    <source>
        <dbReference type="SAM" id="MobiDB-lite"/>
    </source>
</evidence>
<dbReference type="OrthoDB" id="2663344at2"/>
<organism evidence="4 5">
    <name type="scientific">Paenibacillus spiritus</name>
    <dbReference type="NCBI Taxonomy" id="2496557"/>
    <lineage>
        <taxon>Bacteria</taxon>
        <taxon>Bacillati</taxon>
        <taxon>Bacillota</taxon>
        <taxon>Bacilli</taxon>
        <taxon>Bacillales</taxon>
        <taxon>Paenibacillaceae</taxon>
        <taxon>Paenibacillus</taxon>
    </lineage>
</organism>
<evidence type="ECO:0000259" key="3">
    <source>
        <dbReference type="Pfam" id="PF15615"/>
    </source>
</evidence>
<feature type="region of interest" description="Disordered" evidence="1">
    <location>
        <begin position="459"/>
        <end position="523"/>
    </location>
</feature>
<evidence type="ECO:0008006" key="6">
    <source>
        <dbReference type="Google" id="ProtNLM"/>
    </source>
</evidence>
<dbReference type="AlphaFoldDB" id="A0A5J5G8N1"/>
<feature type="region of interest" description="Disordered" evidence="1">
    <location>
        <begin position="1"/>
        <end position="134"/>
    </location>
</feature>
<feature type="domain" description="TerB-C" evidence="3">
    <location>
        <begin position="423"/>
        <end position="589"/>
    </location>
</feature>
<comment type="caution">
    <text evidence="4">The sequence shown here is derived from an EMBL/GenBank/DDBJ whole genome shotgun (WGS) entry which is preliminary data.</text>
</comment>
<proteinExistence type="predicted"/>
<dbReference type="RefSeq" id="WP_150458532.1">
    <property type="nucleotide sequence ID" value="NZ_VYKK01000015.1"/>
</dbReference>
<sequence>MRHDHEPRFSELIFENEQREMPVPPRDSAAAREDGADGRSRKQGKPGPKGGRTEPVPPRQISLWEEASPGPGRSSAPANGPGRLRGEAPVPARTLPPAGTPQARIPGRPPSPAERPAQPLRQTAGPGNRPPTTESLFAERAGELATYREPEAEFVPFKSYWPTYGHMDRHQTKWYFYWRNEVREGRYPKTDLSYIFLHVYELINGVGWETPEDGARQLNAIWEAYRHAYKRLDQYLGGWIADFSLVHGLKLPLGTVVERSRGLAGDLGELELERCLTAAPDELTLAALQMMSDYDLSKSKFFEGDGEEALRRWVPKTVALVDAYILRTHGQRLIEMFPPEPAVMRERYLFRSAVYDISLYGYSVVVPVVRVSKTPALRSLVTRIFRLTENKLRALMGYKGRLKGISIDPAIKELVEKYLDREYARSLREQAGPAVVIDRSRLERLQSDSDTVRELLTIEAPEEEADAPAPIQPESGRPPGAEGEAPEEPDAEGEVPEEPQAGGEALEEPDAGDGPGLSLPPEAPAEWRDFLDALPSSLHPVLQALAGENGREELAQAAAAAGRLPELAVDEINDAAMEHLGDLLIDGDQWNEEFAELQTYVKR</sequence>
<dbReference type="InterPro" id="IPR028932">
    <property type="entry name" value="TerB-C"/>
</dbReference>
<dbReference type="InterPro" id="IPR025266">
    <property type="entry name" value="TerB_N"/>
</dbReference>
<protein>
    <recommendedName>
        <fullName evidence="6">TerB N-terminal domain-containing protein</fullName>
    </recommendedName>
</protein>
<evidence type="ECO:0000259" key="2">
    <source>
        <dbReference type="Pfam" id="PF13208"/>
    </source>
</evidence>
<feature type="compositionally biased region" description="Acidic residues" evidence="1">
    <location>
        <begin position="484"/>
        <end position="497"/>
    </location>
</feature>
<feature type="domain" description="TerB N-terminal" evidence="2">
    <location>
        <begin position="132"/>
        <end position="325"/>
    </location>
</feature>